<dbReference type="EMBL" id="FNUK01000017">
    <property type="protein sequence ID" value="SEF95233.1"/>
    <property type="molecule type" value="Genomic_DNA"/>
</dbReference>
<keyword evidence="1" id="KW-0472">Membrane</keyword>
<sequence>MMDFFPRIIPEFTVFKFIARMVIRAVGIWGYYFLFVGLDLFICTKFIYKALKEEKFETAVAISILMLILVGGIIALVNT</sequence>
<evidence type="ECO:0000313" key="3">
    <source>
        <dbReference type="Proteomes" id="UP000242850"/>
    </source>
</evidence>
<name>A0A1H5W757_9CLOT</name>
<gene>
    <name evidence="2" type="ORF">SAMN05660865_01402</name>
</gene>
<feature type="transmembrane region" description="Helical" evidence="1">
    <location>
        <begin position="21"/>
        <end position="47"/>
    </location>
</feature>
<feature type="transmembrane region" description="Helical" evidence="1">
    <location>
        <begin position="59"/>
        <end position="77"/>
    </location>
</feature>
<evidence type="ECO:0000313" key="2">
    <source>
        <dbReference type="EMBL" id="SEF95233.1"/>
    </source>
</evidence>
<dbReference type="OrthoDB" id="9898906at2"/>
<reference evidence="3" key="1">
    <citation type="submission" date="2016-10" db="EMBL/GenBank/DDBJ databases">
        <authorList>
            <person name="Varghese N."/>
            <person name="Submissions S."/>
        </authorList>
    </citation>
    <scope>NUCLEOTIDE SEQUENCE [LARGE SCALE GENOMIC DNA]</scope>
    <source>
        <strain evidence="3">DSM 5463</strain>
    </source>
</reference>
<protein>
    <submittedName>
        <fullName evidence="2">Uncharacterized protein</fullName>
    </submittedName>
</protein>
<dbReference type="AlphaFoldDB" id="A0A1H5W757"/>
<keyword evidence="1" id="KW-0812">Transmembrane</keyword>
<organism evidence="2 3">
    <name type="scientific">Caloramator fervidus</name>
    <dbReference type="NCBI Taxonomy" id="29344"/>
    <lineage>
        <taxon>Bacteria</taxon>
        <taxon>Bacillati</taxon>
        <taxon>Bacillota</taxon>
        <taxon>Clostridia</taxon>
        <taxon>Eubacteriales</taxon>
        <taxon>Clostridiaceae</taxon>
        <taxon>Caloramator</taxon>
    </lineage>
</organism>
<keyword evidence="1" id="KW-1133">Transmembrane helix</keyword>
<accession>A0A1H5W757</accession>
<dbReference type="Proteomes" id="UP000242850">
    <property type="component" value="Unassembled WGS sequence"/>
</dbReference>
<keyword evidence="3" id="KW-1185">Reference proteome</keyword>
<proteinExistence type="predicted"/>
<dbReference type="RefSeq" id="WP_103896350.1">
    <property type="nucleotide sequence ID" value="NZ_FNUK01000017.1"/>
</dbReference>
<evidence type="ECO:0000256" key="1">
    <source>
        <dbReference type="SAM" id="Phobius"/>
    </source>
</evidence>